<name>X1DPV7_9ZZZZ</name>
<evidence type="ECO:0008006" key="2">
    <source>
        <dbReference type="Google" id="ProtNLM"/>
    </source>
</evidence>
<dbReference type="AlphaFoldDB" id="X1DPV7"/>
<evidence type="ECO:0000313" key="1">
    <source>
        <dbReference type="EMBL" id="GAH07004.1"/>
    </source>
</evidence>
<gene>
    <name evidence="1" type="ORF">S01H4_62554</name>
</gene>
<organism evidence="1">
    <name type="scientific">marine sediment metagenome</name>
    <dbReference type="NCBI Taxonomy" id="412755"/>
    <lineage>
        <taxon>unclassified sequences</taxon>
        <taxon>metagenomes</taxon>
        <taxon>ecological metagenomes</taxon>
    </lineage>
</organism>
<reference evidence="1" key="1">
    <citation type="journal article" date="2014" name="Front. Microbiol.">
        <title>High frequency of phylogenetically diverse reductive dehalogenase-homologous genes in deep subseafloor sedimentary metagenomes.</title>
        <authorList>
            <person name="Kawai M."/>
            <person name="Futagami T."/>
            <person name="Toyoda A."/>
            <person name="Takaki Y."/>
            <person name="Nishi S."/>
            <person name="Hori S."/>
            <person name="Arai W."/>
            <person name="Tsubouchi T."/>
            <person name="Morono Y."/>
            <person name="Uchiyama I."/>
            <person name="Ito T."/>
            <person name="Fujiyama A."/>
            <person name="Inagaki F."/>
            <person name="Takami H."/>
        </authorList>
    </citation>
    <scope>NUCLEOTIDE SEQUENCE</scope>
    <source>
        <strain evidence="1">Expedition CK06-06</strain>
    </source>
</reference>
<sequence length="34" mass="4065">DNELAEVNRLADVAWKRINNFISYLNKTEKRSKK</sequence>
<proteinExistence type="predicted"/>
<dbReference type="EMBL" id="BART01037366">
    <property type="protein sequence ID" value="GAH07004.1"/>
    <property type="molecule type" value="Genomic_DNA"/>
</dbReference>
<feature type="non-terminal residue" evidence="1">
    <location>
        <position position="1"/>
    </location>
</feature>
<comment type="caution">
    <text evidence="1">The sequence shown here is derived from an EMBL/GenBank/DDBJ whole genome shotgun (WGS) entry which is preliminary data.</text>
</comment>
<protein>
    <recommendedName>
        <fullName evidence="2">Four helix bundle protein</fullName>
    </recommendedName>
</protein>
<accession>X1DPV7</accession>